<dbReference type="Proteomes" id="UP000504636">
    <property type="component" value="Unplaced"/>
</dbReference>
<sequence length="171" mass="19227">MATYYAEYDTGRPRVCETNIANRGTLHLRAHFWKASRLPAGDATNFLDNWIMQDCWTNPGKDTNEISRDLPRFNQFIIQGEQDRDIQGVISFDDESNQPLNFTCVILNTVSVKNSMTGESGYGYYQLIVQESPVVPGAYERVGVGIALSLTDYIPRGWLGRASPSSRILLV</sequence>
<evidence type="ECO:0000313" key="1">
    <source>
        <dbReference type="EMBL" id="KAF2807755.1"/>
    </source>
</evidence>
<accession>A0A6A6YIG2</accession>
<dbReference type="GeneID" id="54466592"/>
<evidence type="ECO:0000313" key="2">
    <source>
        <dbReference type="Proteomes" id="UP000504636"/>
    </source>
</evidence>
<dbReference type="RefSeq" id="XP_033574719.1">
    <property type="nucleotide sequence ID" value="XM_033725699.1"/>
</dbReference>
<reference evidence="1 3" key="1">
    <citation type="journal article" date="2020" name="Stud. Mycol.">
        <title>101 Dothideomycetes genomes: a test case for predicting lifestyles and emergence of pathogens.</title>
        <authorList>
            <person name="Haridas S."/>
            <person name="Albert R."/>
            <person name="Binder M."/>
            <person name="Bloem J."/>
            <person name="Labutti K."/>
            <person name="Salamov A."/>
            <person name="Andreopoulos B."/>
            <person name="Baker S."/>
            <person name="Barry K."/>
            <person name="Bills G."/>
            <person name="Bluhm B."/>
            <person name="Cannon C."/>
            <person name="Castanera R."/>
            <person name="Culley D."/>
            <person name="Daum C."/>
            <person name="Ezra D."/>
            <person name="Gonzalez J."/>
            <person name="Henrissat B."/>
            <person name="Kuo A."/>
            <person name="Liang C."/>
            <person name="Lipzen A."/>
            <person name="Lutzoni F."/>
            <person name="Magnuson J."/>
            <person name="Mondo S."/>
            <person name="Nolan M."/>
            <person name="Ohm R."/>
            <person name="Pangilinan J."/>
            <person name="Park H.-J."/>
            <person name="Ramirez L."/>
            <person name="Alfaro M."/>
            <person name="Sun H."/>
            <person name="Tritt A."/>
            <person name="Yoshinaga Y."/>
            <person name="Zwiers L.-H."/>
            <person name="Turgeon B."/>
            <person name="Goodwin S."/>
            <person name="Spatafora J."/>
            <person name="Crous P."/>
            <person name="Grigoriev I."/>
        </authorList>
    </citation>
    <scope>NUCLEOTIDE SEQUENCE</scope>
    <source>
        <strain evidence="1 3">CBS 304.34</strain>
    </source>
</reference>
<protein>
    <submittedName>
        <fullName evidence="1 3">Uncharacterized protein</fullName>
    </submittedName>
</protein>
<evidence type="ECO:0000313" key="3">
    <source>
        <dbReference type="RefSeq" id="XP_033574719.1"/>
    </source>
</evidence>
<organism evidence="1">
    <name type="scientific">Mytilinidion resinicola</name>
    <dbReference type="NCBI Taxonomy" id="574789"/>
    <lineage>
        <taxon>Eukaryota</taxon>
        <taxon>Fungi</taxon>
        <taxon>Dikarya</taxon>
        <taxon>Ascomycota</taxon>
        <taxon>Pezizomycotina</taxon>
        <taxon>Dothideomycetes</taxon>
        <taxon>Pleosporomycetidae</taxon>
        <taxon>Mytilinidiales</taxon>
        <taxon>Mytilinidiaceae</taxon>
        <taxon>Mytilinidion</taxon>
    </lineage>
</organism>
<dbReference type="AlphaFoldDB" id="A0A6A6YIG2"/>
<dbReference type="EMBL" id="MU003704">
    <property type="protein sequence ID" value="KAF2807755.1"/>
    <property type="molecule type" value="Genomic_DNA"/>
</dbReference>
<reference evidence="3" key="3">
    <citation type="submission" date="2025-04" db="UniProtKB">
        <authorList>
            <consortium name="RefSeq"/>
        </authorList>
    </citation>
    <scope>IDENTIFICATION</scope>
    <source>
        <strain evidence="3">CBS 304.34</strain>
    </source>
</reference>
<proteinExistence type="predicted"/>
<reference evidence="3" key="2">
    <citation type="submission" date="2020-04" db="EMBL/GenBank/DDBJ databases">
        <authorList>
            <consortium name="NCBI Genome Project"/>
        </authorList>
    </citation>
    <scope>NUCLEOTIDE SEQUENCE</scope>
    <source>
        <strain evidence="3">CBS 304.34</strain>
    </source>
</reference>
<gene>
    <name evidence="1 3" type="ORF">BDZ99DRAFT_522375</name>
</gene>
<name>A0A6A6YIG2_9PEZI</name>
<keyword evidence="2" id="KW-1185">Reference proteome</keyword>